<evidence type="ECO:0008006" key="4">
    <source>
        <dbReference type="Google" id="ProtNLM"/>
    </source>
</evidence>
<gene>
    <name evidence="2" type="ORF">CAMP_LOCUS2253</name>
</gene>
<reference evidence="2" key="1">
    <citation type="submission" date="2022-11" db="EMBL/GenBank/DDBJ databases">
        <authorList>
            <person name="Kikuchi T."/>
        </authorList>
    </citation>
    <scope>NUCLEOTIDE SEQUENCE</scope>
    <source>
        <strain evidence="2">PS1010</strain>
    </source>
</reference>
<keyword evidence="1" id="KW-0732">Signal</keyword>
<name>A0A9P1I7R8_9PELO</name>
<comment type="caution">
    <text evidence="2">The sequence shown here is derived from an EMBL/GenBank/DDBJ whole genome shotgun (WGS) entry which is preliminary data.</text>
</comment>
<evidence type="ECO:0000256" key="1">
    <source>
        <dbReference type="SAM" id="SignalP"/>
    </source>
</evidence>
<dbReference type="AlphaFoldDB" id="A0A9P1I7R8"/>
<feature type="signal peptide" evidence="1">
    <location>
        <begin position="1"/>
        <end position="22"/>
    </location>
</feature>
<evidence type="ECO:0000313" key="2">
    <source>
        <dbReference type="EMBL" id="CAI5439616.1"/>
    </source>
</evidence>
<organism evidence="2 3">
    <name type="scientific">Caenorhabditis angaria</name>
    <dbReference type="NCBI Taxonomy" id="860376"/>
    <lineage>
        <taxon>Eukaryota</taxon>
        <taxon>Metazoa</taxon>
        <taxon>Ecdysozoa</taxon>
        <taxon>Nematoda</taxon>
        <taxon>Chromadorea</taxon>
        <taxon>Rhabditida</taxon>
        <taxon>Rhabditina</taxon>
        <taxon>Rhabditomorpha</taxon>
        <taxon>Rhabditoidea</taxon>
        <taxon>Rhabditidae</taxon>
        <taxon>Peloderinae</taxon>
        <taxon>Caenorhabditis</taxon>
    </lineage>
</organism>
<evidence type="ECO:0000313" key="3">
    <source>
        <dbReference type="Proteomes" id="UP001152747"/>
    </source>
</evidence>
<dbReference type="Proteomes" id="UP001152747">
    <property type="component" value="Unassembled WGS sequence"/>
</dbReference>
<feature type="chain" id="PRO_5040333870" description="F-box associated domain-containing protein" evidence="1">
    <location>
        <begin position="23"/>
        <end position="524"/>
    </location>
</feature>
<dbReference type="EMBL" id="CANHGI010000001">
    <property type="protein sequence ID" value="CAI5439616.1"/>
    <property type="molecule type" value="Genomic_DNA"/>
</dbReference>
<accession>A0A9P1I7R8</accession>
<protein>
    <recommendedName>
        <fullName evidence="4">F-box associated domain-containing protein</fullName>
    </recommendedName>
</protein>
<proteinExistence type="predicted"/>
<sequence>MFSKQFLIFFSISFIQLIHTSSLDIINIPNRFLNALNRQNAITGLENLAPWLDEKNLTLTVCGEVLANGLAKSSTGIRGLADYIGFEQNRYNQSFTNISQFPVDHDQDKTEYLHFEITMRSSMGFHDKRTIKLKAVDKSEIFLLEDWWIQEIEITGSCVDSNNIDRSSIINEWFPKLKFVNKTAQFFMNEVIRKIPFEDQNFFHKNCTIFHKWIDPFSIETYFEWLKKFSALFKHRAELNTFIIIESIDHIVFRTSHIFDDKTNSDKTEVWHFIIEATCEEDWTIRQMQFRPDYYLFDIIERDTQAWIKELHFLIQEIEIIFQNRPNGNLYEIEKYGNALRFENPELVPKHDNKTDLFIKLFEIPSSMKLEKCEKMLKDDGKYETRAILSATINCYYSYISRNDQKLSRNVKLEIFGWMTDISNYETHVISHNDFANLVARLLIGQSSFEYLNWKNNFETLVGFIKINDFNLKICGKTHKKNEIEFLKIYLERNRRTTKLSKFDVDVFTINCGAVVHASTVIHQ</sequence>
<keyword evidence="3" id="KW-1185">Reference proteome</keyword>